<evidence type="ECO:0000313" key="2">
    <source>
        <dbReference type="Proteomes" id="UP001060215"/>
    </source>
</evidence>
<reference evidence="1 2" key="1">
    <citation type="journal article" date="2022" name="Plant J.">
        <title>Chromosome-level genome of Camellia lanceoleosa provides a valuable resource for understanding genome evolution and self-incompatibility.</title>
        <authorList>
            <person name="Gong W."/>
            <person name="Xiao S."/>
            <person name="Wang L."/>
            <person name="Liao Z."/>
            <person name="Chang Y."/>
            <person name="Mo W."/>
            <person name="Hu G."/>
            <person name="Li W."/>
            <person name="Zhao G."/>
            <person name="Zhu H."/>
            <person name="Hu X."/>
            <person name="Ji K."/>
            <person name="Xiang X."/>
            <person name="Song Q."/>
            <person name="Yuan D."/>
            <person name="Jin S."/>
            <person name="Zhang L."/>
        </authorList>
    </citation>
    <scope>NUCLEOTIDE SEQUENCE [LARGE SCALE GENOMIC DNA]</scope>
    <source>
        <strain evidence="1">SQ_2022a</strain>
    </source>
</reference>
<gene>
    <name evidence="1" type="ORF">LOK49_LG02G00707</name>
</gene>
<evidence type="ECO:0000313" key="1">
    <source>
        <dbReference type="EMBL" id="KAI8027761.1"/>
    </source>
</evidence>
<keyword evidence="2" id="KW-1185">Reference proteome</keyword>
<name>A0ACC0IUF5_9ERIC</name>
<organism evidence="1 2">
    <name type="scientific">Camellia lanceoleosa</name>
    <dbReference type="NCBI Taxonomy" id="1840588"/>
    <lineage>
        <taxon>Eukaryota</taxon>
        <taxon>Viridiplantae</taxon>
        <taxon>Streptophyta</taxon>
        <taxon>Embryophyta</taxon>
        <taxon>Tracheophyta</taxon>
        <taxon>Spermatophyta</taxon>
        <taxon>Magnoliopsida</taxon>
        <taxon>eudicotyledons</taxon>
        <taxon>Gunneridae</taxon>
        <taxon>Pentapetalae</taxon>
        <taxon>asterids</taxon>
        <taxon>Ericales</taxon>
        <taxon>Theaceae</taxon>
        <taxon>Camellia</taxon>
    </lineage>
</organism>
<accession>A0ACC0IUF5</accession>
<sequence>MLDPCENENDDIQDDDMSLGADFVQRDEHSESVSEDLDINESHNKPNHVEFQKIGINRDMSTCGMLHSIGSDLTHTWGKSETHQNGSIRSKQNGLRARDYGNTPQVELSFEGIFVNSLEAKDAISSECKEDLRVLPFNWLTKEAFLLCLRSGESAGLSIDLRRELKERQLVKLLIEDPLNGGGR</sequence>
<dbReference type="EMBL" id="CM045760">
    <property type="protein sequence ID" value="KAI8027761.1"/>
    <property type="molecule type" value="Genomic_DNA"/>
</dbReference>
<proteinExistence type="predicted"/>
<protein>
    <submittedName>
        <fullName evidence="1">Meiosis-specific protein ASY1</fullName>
    </submittedName>
</protein>
<dbReference type="Proteomes" id="UP001060215">
    <property type="component" value="Chromosome 3"/>
</dbReference>
<comment type="caution">
    <text evidence="1">The sequence shown here is derived from an EMBL/GenBank/DDBJ whole genome shotgun (WGS) entry which is preliminary data.</text>
</comment>